<dbReference type="Gene3D" id="1.50.40.10">
    <property type="entry name" value="Mitochondrial carrier domain"/>
    <property type="match status" value="1"/>
</dbReference>
<evidence type="ECO:0000256" key="5">
    <source>
        <dbReference type="ARBA" id="ARBA00022792"/>
    </source>
</evidence>
<dbReference type="PROSITE" id="PS50920">
    <property type="entry name" value="SOLCAR"/>
    <property type="match status" value="3"/>
</dbReference>
<dbReference type="SUPFAM" id="SSF103506">
    <property type="entry name" value="Mitochondrial carrier"/>
    <property type="match status" value="1"/>
</dbReference>
<dbReference type="AlphaFoldDB" id="A0A1B2JEW6"/>
<comment type="subcellular location">
    <subcellularLocation>
        <location evidence="1">Mitochondrion inner membrane</location>
        <topology evidence="1">Multi-pass membrane protein</topology>
    </subcellularLocation>
</comment>
<evidence type="ECO:0000256" key="11">
    <source>
        <dbReference type="SAM" id="Phobius"/>
    </source>
</evidence>
<dbReference type="InterPro" id="IPR023395">
    <property type="entry name" value="MCP_dom_sf"/>
</dbReference>
<evidence type="ECO:0000256" key="2">
    <source>
        <dbReference type="ARBA" id="ARBA00022448"/>
    </source>
</evidence>
<evidence type="ECO:0000256" key="9">
    <source>
        <dbReference type="PROSITE-ProRule" id="PRU00282"/>
    </source>
</evidence>
<dbReference type="PRINTS" id="PR00926">
    <property type="entry name" value="MITOCARRIER"/>
</dbReference>
<evidence type="ECO:0000256" key="10">
    <source>
        <dbReference type="RuleBase" id="RU000488"/>
    </source>
</evidence>
<evidence type="ECO:0000313" key="13">
    <source>
        <dbReference type="Proteomes" id="UP000094565"/>
    </source>
</evidence>
<gene>
    <name evidence="12" type="primary">TPC1</name>
    <name evidence="12" type="ORF">ATY40_BA7503783</name>
</gene>
<feature type="transmembrane region" description="Helical" evidence="11">
    <location>
        <begin position="120"/>
        <end position="142"/>
    </location>
</feature>
<dbReference type="PANTHER" id="PTHR24089">
    <property type="entry name" value="SOLUTE CARRIER FAMILY 25"/>
    <property type="match status" value="1"/>
</dbReference>
<feature type="repeat" description="Solcar" evidence="9">
    <location>
        <begin position="210"/>
        <end position="298"/>
    </location>
</feature>
<keyword evidence="5" id="KW-0999">Mitochondrion inner membrane</keyword>
<feature type="repeat" description="Solcar" evidence="9">
    <location>
        <begin position="13"/>
        <end position="106"/>
    </location>
</feature>
<proteinExistence type="inferred from homology"/>
<keyword evidence="4" id="KW-0677">Repeat</keyword>
<dbReference type="Pfam" id="PF00153">
    <property type="entry name" value="Mito_carr"/>
    <property type="match status" value="3"/>
</dbReference>
<keyword evidence="8 9" id="KW-0472">Membrane</keyword>
<reference evidence="12 13" key="1">
    <citation type="submission" date="2016-02" db="EMBL/GenBank/DDBJ databases">
        <title>Comparative genomic and transcriptomic foundation for Pichia pastoris.</title>
        <authorList>
            <person name="Love K.R."/>
            <person name="Shah K.A."/>
            <person name="Whittaker C.A."/>
            <person name="Wu J."/>
            <person name="Bartlett M.C."/>
            <person name="Ma D."/>
            <person name="Leeson R.L."/>
            <person name="Priest M."/>
            <person name="Young S.K."/>
            <person name="Love J.C."/>
        </authorList>
    </citation>
    <scope>NUCLEOTIDE SEQUENCE [LARGE SCALE GENOMIC DNA]</scope>
    <source>
        <strain evidence="12 13">ATCC 28485</strain>
    </source>
</reference>
<evidence type="ECO:0000256" key="1">
    <source>
        <dbReference type="ARBA" id="ARBA00004448"/>
    </source>
</evidence>
<evidence type="ECO:0000313" key="12">
    <source>
        <dbReference type="EMBL" id="ANZ76421.1"/>
    </source>
</evidence>
<evidence type="ECO:0000256" key="3">
    <source>
        <dbReference type="ARBA" id="ARBA00022692"/>
    </source>
</evidence>
<evidence type="ECO:0000256" key="8">
    <source>
        <dbReference type="ARBA" id="ARBA00023136"/>
    </source>
</evidence>
<name>A0A1B2JEW6_PICPA</name>
<keyword evidence="7" id="KW-0496">Mitochondrion</keyword>
<dbReference type="EMBL" id="CP014586">
    <property type="protein sequence ID" value="ANZ76421.1"/>
    <property type="molecule type" value="Genomic_DNA"/>
</dbReference>
<evidence type="ECO:0000256" key="4">
    <source>
        <dbReference type="ARBA" id="ARBA00022737"/>
    </source>
</evidence>
<feature type="repeat" description="Solcar" evidence="9">
    <location>
        <begin position="119"/>
        <end position="204"/>
    </location>
</feature>
<comment type="similarity">
    <text evidence="10">Belongs to the mitochondrial carrier (TC 2.A.29) family.</text>
</comment>
<protein>
    <submittedName>
        <fullName evidence="12">BA75_03783T0</fullName>
    </submittedName>
</protein>
<organism evidence="12 13">
    <name type="scientific">Komagataella pastoris</name>
    <name type="common">Yeast</name>
    <name type="synonym">Pichia pastoris</name>
    <dbReference type="NCBI Taxonomy" id="4922"/>
    <lineage>
        <taxon>Eukaryota</taxon>
        <taxon>Fungi</taxon>
        <taxon>Dikarya</taxon>
        <taxon>Ascomycota</taxon>
        <taxon>Saccharomycotina</taxon>
        <taxon>Pichiomycetes</taxon>
        <taxon>Pichiales</taxon>
        <taxon>Pichiaceae</taxon>
        <taxon>Komagataella</taxon>
    </lineage>
</organism>
<dbReference type="InterPro" id="IPR002067">
    <property type="entry name" value="MCP"/>
</dbReference>
<keyword evidence="2 10" id="KW-0813">Transport</keyword>
<dbReference type="InterPro" id="IPR018108">
    <property type="entry name" value="MCP_transmembrane"/>
</dbReference>
<dbReference type="OrthoDB" id="18574at2759"/>
<evidence type="ECO:0000256" key="7">
    <source>
        <dbReference type="ARBA" id="ARBA00023128"/>
    </source>
</evidence>
<dbReference type="GO" id="GO:0005743">
    <property type="term" value="C:mitochondrial inner membrane"/>
    <property type="evidence" value="ECO:0007669"/>
    <property type="project" value="UniProtKB-SubCell"/>
</dbReference>
<keyword evidence="13" id="KW-1185">Reference proteome</keyword>
<dbReference type="Proteomes" id="UP000094565">
    <property type="component" value="Chromosome 3"/>
</dbReference>
<sequence>MHKDDHLRQGATVGVAVSVTAGSVSGMVARAVTAPLDVIKIRLQLESYYNSHAKVPQYNGITTTLKKIIVTEGGIKRLWKGNIPAEIMYMLYGATQFTCYSTVNTFLTQSEKRHNFKVPVSLHSLILGSVSGVFSTLVSYPFDVLRTRLASNRSKHFASMFGCSIDMLKQEGIKSFYSGIGTAVSGVSLSMGLTFCAYEFLRNLDSHYDELAFIEPISGFMAGIVAKSTTFPLDLIRRRLQVHRKWLGHERETFMTVSKKIFIREGLRGFYSGLTPALLKTAPTTAISIWTYEYVVRGLEKAQTFG</sequence>
<evidence type="ECO:0000256" key="6">
    <source>
        <dbReference type="ARBA" id="ARBA00022989"/>
    </source>
</evidence>
<feature type="transmembrane region" description="Helical" evidence="11">
    <location>
        <begin position="176"/>
        <end position="198"/>
    </location>
</feature>
<keyword evidence="3 9" id="KW-0812">Transmembrane</keyword>
<dbReference type="GO" id="GO:0055085">
    <property type="term" value="P:transmembrane transport"/>
    <property type="evidence" value="ECO:0007669"/>
    <property type="project" value="InterPro"/>
</dbReference>
<keyword evidence="6 11" id="KW-1133">Transmembrane helix</keyword>
<accession>A0A1B2JEW6</accession>